<evidence type="ECO:0000313" key="2">
    <source>
        <dbReference type="EMBL" id="KAK3317661.1"/>
    </source>
</evidence>
<dbReference type="AlphaFoldDB" id="A0AAE0I4X4"/>
<evidence type="ECO:0008006" key="4">
    <source>
        <dbReference type="Google" id="ProtNLM"/>
    </source>
</evidence>
<feature type="coiled-coil region" evidence="1">
    <location>
        <begin position="125"/>
        <end position="156"/>
    </location>
</feature>
<keyword evidence="1" id="KW-0175">Coiled coil</keyword>
<gene>
    <name evidence="2" type="ORF">B0T19DRAFT_295517</name>
</gene>
<comment type="caution">
    <text evidence="2">The sequence shown here is derived from an EMBL/GenBank/DDBJ whole genome shotgun (WGS) entry which is preliminary data.</text>
</comment>
<accession>A0AAE0I4X4</accession>
<evidence type="ECO:0000256" key="1">
    <source>
        <dbReference type="SAM" id="Coils"/>
    </source>
</evidence>
<dbReference type="EMBL" id="JAUEPO010000007">
    <property type="protein sequence ID" value="KAK3317661.1"/>
    <property type="molecule type" value="Genomic_DNA"/>
</dbReference>
<reference evidence="2" key="1">
    <citation type="journal article" date="2023" name="Mol. Phylogenet. Evol.">
        <title>Genome-scale phylogeny and comparative genomics of the fungal order Sordariales.</title>
        <authorList>
            <person name="Hensen N."/>
            <person name="Bonometti L."/>
            <person name="Westerberg I."/>
            <person name="Brannstrom I.O."/>
            <person name="Guillou S."/>
            <person name="Cros-Aarteil S."/>
            <person name="Calhoun S."/>
            <person name="Haridas S."/>
            <person name="Kuo A."/>
            <person name="Mondo S."/>
            <person name="Pangilinan J."/>
            <person name="Riley R."/>
            <person name="LaButti K."/>
            <person name="Andreopoulos B."/>
            <person name="Lipzen A."/>
            <person name="Chen C."/>
            <person name="Yan M."/>
            <person name="Daum C."/>
            <person name="Ng V."/>
            <person name="Clum A."/>
            <person name="Steindorff A."/>
            <person name="Ohm R.A."/>
            <person name="Martin F."/>
            <person name="Silar P."/>
            <person name="Natvig D.O."/>
            <person name="Lalanne C."/>
            <person name="Gautier V."/>
            <person name="Ament-Velasquez S.L."/>
            <person name="Kruys A."/>
            <person name="Hutchinson M.I."/>
            <person name="Powell A.J."/>
            <person name="Barry K."/>
            <person name="Miller A.N."/>
            <person name="Grigoriev I.V."/>
            <person name="Debuchy R."/>
            <person name="Gladieux P."/>
            <person name="Hiltunen Thoren M."/>
            <person name="Johannesson H."/>
        </authorList>
    </citation>
    <scope>NUCLEOTIDE SEQUENCE</scope>
    <source>
        <strain evidence="2">SMH4131-1</strain>
    </source>
</reference>
<reference evidence="2" key="2">
    <citation type="submission" date="2023-06" db="EMBL/GenBank/DDBJ databases">
        <authorList>
            <consortium name="Lawrence Berkeley National Laboratory"/>
            <person name="Haridas S."/>
            <person name="Hensen N."/>
            <person name="Bonometti L."/>
            <person name="Westerberg I."/>
            <person name="Brannstrom I.O."/>
            <person name="Guillou S."/>
            <person name="Cros-Aarteil S."/>
            <person name="Calhoun S."/>
            <person name="Kuo A."/>
            <person name="Mondo S."/>
            <person name="Pangilinan J."/>
            <person name="Riley R."/>
            <person name="Labutti K."/>
            <person name="Andreopoulos B."/>
            <person name="Lipzen A."/>
            <person name="Chen C."/>
            <person name="Yanf M."/>
            <person name="Daum C."/>
            <person name="Ng V."/>
            <person name="Clum A."/>
            <person name="Steindorff A."/>
            <person name="Ohm R."/>
            <person name="Martin F."/>
            <person name="Silar P."/>
            <person name="Natvig D."/>
            <person name="Lalanne C."/>
            <person name="Gautier V."/>
            <person name="Ament-Velasquez S.L."/>
            <person name="Kruys A."/>
            <person name="Hutchinson M.I."/>
            <person name="Powell A.J."/>
            <person name="Barry K."/>
            <person name="Miller A.N."/>
            <person name="Grigoriev I.V."/>
            <person name="Debuchy R."/>
            <person name="Gladieux P."/>
            <person name="Thoren M.H."/>
            <person name="Johannesson H."/>
        </authorList>
    </citation>
    <scope>NUCLEOTIDE SEQUENCE</scope>
    <source>
        <strain evidence="2">SMH4131-1</strain>
    </source>
</reference>
<name>A0AAE0I4X4_9PEZI</name>
<sequence length="519" mass="57989">MDPVSVIGVAAASLQFAETIFKATLKSIEFVKDLHDIPEILRQQLGDTEKTVQRLSNIRAAIDASGSHLNTRLSESQAVVLRSVLEEGSSAASQLCDQLKPLVGQQQAQPGRRQRLETLWKKVGSVRMKDEVERSIQRIQRLNDEINREMQRTGLEFQAEMPAMFETGVSTVVSSIEMESHMTRAAFKTDLSHLQADVQSLRDELRNEFRNELRNNLRNDLLSLMTGKLPALPASAQAAIHRLSDADSVELTGQLFQDLVTHSSTLRESCDTILPRPGHDESNPDESPSHRLLSWESCRCRKKRLRQHHQHARYIGTHYEETVDHEPPCILAVSASRSWAYTLSVTLLPLISKTVEFTWGATSGGGGFSVMPPLRVYSTVERRASPIFQAFDAIRLRPGVDALPRIESFLPSEEYYDQIFGGLEDTVLSVRDIKLELVELLPKTLSDVVASGKGSLTDKDEFGNTLLHEIARLVFFLGPAFKDIPQLKLLIRMVQSAGVDLTARALGQDPANCYLKLEM</sequence>
<keyword evidence="3" id="KW-1185">Reference proteome</keyword>
<proteinExistence type="predicted"/>
<dbReference type="Proteomes" id="UP001286456">
    <property type="component" value="Unassembled WGS sequence"/>
</dbReference>
<evidence type="ECO:0000313" key="3">
    <source>
        <dbReference type="Proteomes" id="UP001286456"/>
    </source>
</evidence>
<organism evidence="2 3">
    <name type="scientific">Cercophora scortea</name>
    <dbReference type="NCBI Taxonomy" id="314031"/>
    <lineage>
        <taxon>Eukaryota</taxon>
        <taxon>Fungi</taxon>
        <taxon>Dikarya</taxon>
        <taxon>Ascomycota</taxon>
        <taxon>Pezizomycotina</taxon>
        <taxon>Sordariomycetes</taxon>
        <taxon>Sordariomycetidae</taxon>
        <taxon>Sordariales</taxon>
        <taxon>Lasiosphaeriaceae</taxon>
        <taxon>Cercophora</taxon>
    </lineage>
</organism>
<protein>
    <recommendedName>
        <fullName evidence="4">Fungal N-terminal domain-containing protein</fullName>
    </recommendedName>
</protein>
<feature type="coiled-coil region" evidence="1">
    <location>
        <begin position="184"/>
        <end position="211"/>
    </location>
</feature>